<keyword evidence="2" id="KW-0963">Cytoplasm</keyword>
<evidence type="ECO:0000256" key="1">
    <source>
        <dbReference type="ARBA" id="ARBA00022517"/>
    </source>
</evidence>
<accession>A0A1T4Z0Z4</accession>
<dbReference type="HAMAP" id="MF_00003">
    <property type="entry name" value="RbfA"/>
    <property type="match status" value="1"/>
</dbReference>
<keyword evidence="4" id="KW-1185">Reference proteome</keyword>
<dbReference type="AlphaFoldDB" id="A0A1T4Z0Z4"/>
<dbReference type="NCBIfam" id="TIGR00082">
    <property type="entry name" value="rbfA"/>
    <property type="match status" value="1"/>
</dbReference>
<dbReference type="PANTHER" id="PTHR33515:SF1">
    <property type="entry name" value="RIBOSOME-BINDING FACTOR A, CHLOROPLASTIC-RELATED"/>
    <property type="match status" value="1"/>
</dbReference>
<dbReference type="Proteomes" id="UP000190774">
    <property type="component" value="Unassembled WGS sequence"/>
</dbReference>
<reference evidence="4" key="1">
    <citation type="submission" date="2017-02" db="EMBL/GenBank/DDBJ databases">
        <authorList>
            <person name="Varghese N."/>
            <person name="Submissions S."/>
        </authorList>
    </citation>
    <scope>NUCLEOTIDE SEQUENCE [LARGE SCALE GENOMIC DNA]</scope>
    <source>
        <strain evidence="4">ATCC 700200</strain>
    </source>
</reference>
<dbReference type="InterPro" id="IPR020053">
    <property type="entry name" value="Ribosome-bd_factorA_CS"/>
</dbReference>
<dbReference type="InterPro" id="IPR023799">
    <property type="entry name" value="RbfA_dom_sf"/>
</dbReference>
<dbReference type="OrthoDB" id="9793478at2"/>
<comment type="function">
    <text evidence="2">One of several proteins that assist in the late maturation steps of the functional core of the 30S ribosomal subunit. Associates with free 30S ribosomal subunits (but not with 30S subunits that are part of 70S ribosomes or polysomes). Required for efficient processing of 16S rRNA. May interact with the 5'-terminal helix region of 16S rRNA.</text>
</comment>
<keyword evidence="1 2" id="KW-0690">Ribosome biogenesis</keyword>
<comment type="similarity">
    <text evidence="2">Belongs to the RbfA family.</text>
</comment>
<dbReference type="InterPro" id="IPR015946">
    <property type="entry name" value="KH_dom-like_a/b"/>
</dbReference>
<dbReference type="GO" id="GO:0030490">
    <property type="term" value="P:maturation of SSU-rRNA"/>
    <property type="evidence" value="ECO:0007669"/>
    <property type="project" value="UniProtKB-UniRule"/>
</dbReference>
<evidence type="ECO:0000313" key="3">
    <source>
        <dbReference type="EMBL" id="SKB07478.1"/>
    </source>
</evidence>
<dbReference type="PROSITE" id="PS01319">
    <property type="entry name" value="RBFA"/>
    <property type="match status" value="1"/>
</dbReference>
<protein>
    <recommendedName>
        <fullName evidence="2">Ribosome-binding factor A</fullName>
    </recommendedName>
</protein>
<dbReference type="InterPro" id="IPR000238">
    <property type="entry name" value="RbfA"/>
</dbReference>
<evidence type="ECO:0000256" key="2">
    <source>
        <dbReference type="HAMAP-Rule" id="MF_00003"/>
    </source>
</evidence>
<dbReference type="SUPFAM" id="SSF89919">
    <property type="entry name" value="Ribosome-binding factor A, RbfA"/>
    <property type="match status" value="1"/>
</dbReference>
<dbReference type="RefSeq" id="WP_078815821.1">
    <property type="nucleotide sequence ID" value="NZ_FUYE01000023.1"/>
</dbReference>
<dbReference type="Gene3D" id="3.30.300.20">
    <property type="match status" value="1"/>
</dbReference>
<evidence type="ECO:0000313" key="4">
    <source>
        <dbReference type="Proteomes" id="UP000190774"/>
    </source>
</evidence>
<proteinExistence type="inferred from homology"/>
<dbReference type="PANTHER" id="PTHR33515">
    <property type="entry name" value="RIBOSOME-BINDING FACTOR A, CHLOROPLASTIC-RELATED"/>
    <property type="match status" value="1"/>
</dbReference>
<sequence>MSQRVERVSELVKRELSMVLERHYRMDNAILTVHEVRATPDLKQCFAYVGIISTKGNEEAIIEKLNKDRGFIQKEVHKRVIMKNSPQIFFRLDKSVEKGVRIINALDNLPPPADPLPEGEEEPDFK</sequence>
<dbReference type="STRING" id="48467.SAMN02745166_04705"/>
<comment type="subcellular location">
    <subcellularLocation>
        <location evidence="2">Cytoplasm</location>
    </subcellularLocation>
</comment>
<dbReference type="GO" id="GO:0005829">
    <property type="term" value="C:cytosol"/>
    <property type="evidence" value="ECO:0007669"/>
    <property type="project" value="TreeGrafter"/>
</dbReference>
<dbReference type="GO" id="GO:0043024">
    <property type="term" value="F:ribosomal small subunit binding"/>
    <property type="evidence" value="ECO:0007669"/>
    <property type="project" value="TreeGrafter"/>
</dbReference>
<name>A0A1T4Z0Z4_9BACT</name>
<dbReference type="Pfam" id="PF02033">
    <property type="entry name" value="RBFA"/>
    <property type="match status" value="1"/>
</dbReference>
<organism evidence="3 4">
    <name type="scientific">Prosthecobacter debontii</name>
    <dbReference type="NCBI Taxonomy" id="48467"/>
    <lineage>
        <taxon>Bacteria</taxon>
        <taxon>Pseudomonadati</taxon>
        <taxon>Verrucomicrobiota</taxon>
        <taxon>Verrucomicrobiia</taxon>
        <taxon>Verrucomicrobiales</taxon>
        <taxon>Verrucomicrobiaceae</taxon>
        <taxon>Prosthecobacter</taxon>
    </lineage>
</organism>
<gene>
    <name evidence="2" type="primary">rbfA</name>
    <name evidence="3" type="ORF">SAMN02745166_04705</name>
</gene>
<dbReference type="EMBL" id="FUYE01000023">
    <property type="protein sequence ID" value="SKB07478.1"/>
    <property type="molecule type" value="Genomic_DNA"/>
</dbReference>
<comment type="subunit">
    <text evidence="2">Monomer. Binds 30S ribosomal subunits, but not 50S ribosomal subunits or 70S ribosomes.</text>
</comment>